<organism evidence="5 6">
    <name type="scientific">Selenomonas ruminantium</name>
    <dbReference type="NCBI Taxonomy" id="971"/>
    <lineage>
        <taxon>Bacteria</taxon>
        <taxon>Bacillati</taxon>
        <taxon>Bacillota</taxon>
        <taxon>Negativicutes</taxon>
        <taxon>Selenomonadales</taxon>
        <taxon>Selenomonadaceae</taxon>
        <taxon>Selenomonas</taxon>
    </lineage>
</organism>
<dbReference type="Pfam" id="PF02661">
    <property type="entry name" value="Fic"/>
    <property type="match status" value="1"/>
</dbReference>
<dbReference type="SUPFAM" id="SSF140931">
    <property type="entry name" value="Fic-like"/>
    <property type="match status" value="1"/>
</dbReference>
<evidence type="ECO:0000313" key="5">
    <source>
        <dbReference type="EMBL" id="SFH91265.1"/>
    </source>
</evidence>
<name>A0A1I3DX50_SELRU</name>
<evidence type="ECO:0000256" key="2">
    <source>
        <dbReference type="PIRSR" id="PIRSR640198-2"/>
    </source>
</evidence>
<dbReference type="PANTHER" id="PTHR13504:SF38">
    <property type="entry name" value="FIDO DOMAIN-CONTAINING PROTEIN"/>
    <property type="match status" value="1"/>
</dbReference>
<gene>
    <name evidence="5" type="ORF">SAMN04487861_10840</name>
</gene>
<dbReference type="InterPro" id="IPR003812">
    <property type="entry name" value="Fido"/>
</dbReference>
<dbReference type="InterPro" id="IPR040198">
    <property type="entry name" value="Fido_containing"/>
</dbReference>
<accession>A0A1I3DX50</accession>
<feature type="binding site" evidence="2">
    <location>
        <begin position="261"/>
        <end position="262"/>
    </location>
    <ligand>
        <name>ATP</name>
        <dbReference type="ChEBI" id="CHEBI:30616"/>
    </ligand>
</feature>
<evidence type="ECO:0000259" key="4">
    <source>
        <dbReference type="PROSITE" id="PS51459"/>
    </source>
</evidence>
<keyword evidence="2" id="KW-0547">Nucleotide-binding</keyword>
<dbReference type="AlphaFoldDB" id="A0A1I3DX50"/>
<evidence type="ECO:0000313" key="6">
    <source>
        <dbReference type="Proteomes" id="UP000183639"/>
    </source>
</evidence>
<dbReference type="GO" id="GO:0005524">
    <property type="term" value="F:ATP binding"/>
    <property type="evidence" value="ECO:0007669"/>
    <property type="project" value="UniProtKB-KW"/>
</dbReference>
<evidence type="ECO:0000256" key="3">
    <source>
        <dbReference type="PIRSR" id="PIRSR640198-3"/>
    </source>
</evidence>
<reference evidence="5 6" key="1">
    <citation type="submission" date="2016-10" db="EMBL/GenBank/DDBJ databases">
        <authorList>
            <person name="de Groot N.N."/>
        </authorList>
    </citation>
    <scope>NUCLEOTIDE SEQUENCE [LARGE SCALE GENOMIC DNA]</scope>
    <source>
        <strain evidence="5 6">Z108</strain>
    </source>
</reference>
<dbReference type="Proteomes" id="UP000183639">
    <property type="component" value="Unassembled WGS sequence"/>
</dbReference>
<dbReference type="EMBL" id="FOQK01000008">
    <property type="protein sequence ID" value="SFH91265.1"/>
    <property type="molecule type" value="Genomic_DNA"/>
</dbReference>
<protein>
    <submittedName>
        <fullName evidence="5">Fic/DOC family protein</fullName>
    </submittedName>
</protein>
<feature type="binding site" evidence="2">
    <location>
        <begin position="229"/>
        <end position="236"/>
    </location>
    <ligand>
        <name>ATP</name>
        <dbReference type="ChEBI" id="CHEBI:30616"/>
    </ligand>
</feature>
<feature type="domain" description="Fido" evidence="4">
    <location>
        <begin position="145"/>
        <end position="284"/>
    </location>
</feature>
<keyword evidence="2" id="KW-0067">ATP-binding</keyword>
<dbReference type="PANTHER" id="PTHR13504">
    <property type="entry name" value="FIDO DOMAIN-CONTAINING PROTEIN DDB_G0283145"/>
    <property type="match status" value="1"/>
</dbReference>
<sequence>MTYLSVQEAAEKWGLSARSVRNYCAAGRIAGAFQTGRSWNIPADAQLPHRKPRTGTKPRTLLTILRQEKANQQKGGIYHRIQIDLTYNSNHIEGSRLSHEETRYIYETNTIGQTNNRCINVDDIVETMNHFRCIDRIIDTAENRITEKMIKELHRQLKSGTSDSRQSWFAVGDYKRLPNEVGGNPTCPPEEVATKIKELLTWYNERKNISFDDLLEFHHRFEQIHPFQDGNGRVGRLLLFKECLHHKIVPFIITDQLKLFYYRGLANWKNEKGWLRDTCLTAQDAFKKHLDYFRISY</sequence>
<proteinExistence type="predicted"/>
<dbReference type="Gene3D" id="1.10.3290.10">
    <property type="entry name" value="Fido-like domain"/>
    <property type="match status" value="1"/>
</dbReference>
<dbReference type="RefSeq" id="WP_075442828.1">
    <property type="nucleotide sequence ID" value="NZ_FOQK01000008.1"/>
</dbReference>
<dbReference type="PROSITE" id="PS51459">
    <property type="entry name" value="FIDO"/>
    <property type="match status" value="1"/>
</dbReference>
<feature type="site" description="Important for autoinhibition of adenylyltransferase activity" evidence="3">
    <location>
        <position position="93"/>
    </location>
</feature>
<evidence type="ECO:0000256" key="1">
    <source>
        <dbReference type="PIRSR" id="PIRSR640198-1"/>
    </source>
</evidence>
<dbReference type="OrthoDB" id="9813719at2"/>
<feature type="active site" evidence="1">
    <location>
        <position position="225"/>
    </location>
</feature>
<dbReference type="InterPro" id="IPR036597">
    <property type="entry name" value="Fido-like_dom_sf"/>
</dbReference>